<comment type="caution">
    <text evidence="1">The sequence shown here is derived from an EMBL/GenBank/DDBJ whole genome shotgun (WGS) entry which is preliminary data.</text>
</comment>
<sequence length="162" mass="18274">MKAPDTIARLRDLRRRREERATEEVIRRQAAAQRAAREVEEAAAAVTEHLQRTVDAEDAAFGALVGQPVKAASLYRLQGRFEVAASKTGQLRENEKMAGVAEQRRKVELSAARKDHRASMRAVTKLDGLLEHLTRRTARRRLALAELSEEEERGPSRLPTER</sequence>
<dbReference type="RefSeq" id="WP_127309765.1">
    <property type="nucleotide sequence ID" value="NZ_JAVIIP010000013.1"/>
</dbReference>
<evidence type="ECO:0008006" key="3">
    <source>
        <dbReference type="Google" id="ProtNLM"/>
    </source>
</evidence>
<dbReference type="Gene3D" id="1.10.287.1700">
    <property type="match status" value="1"/>
</dbReference>
<accession>A0ABU5ASW6</accession>
<keyword evidence="2" id="KW-1185">Reference proteome</keyword>
<dbReference type="EMBL" id="JAVIIP010000013">
    <property type="protein sequence ID" value="MDX8540385.1"/>
    <property type="molecule type" value="Genomic_DNA"/>
</dbReference>
<evidence type="ECO:0000313" key="1">
    <source>
        <dbReference type="EMBL" id="MDX8540385.1"/>
    </source>
</evidence>
<name>A0ABU5ASW6_9HYPH</name>
<dbReference type="InterPro" id="IPR053716">
    <property type="entry name" value="Flag_assembly_chemotaxis_eff"/>
</dbReference>
<evidence type="ECO:0000313" key="2">
    <source>
        <dbReference type="Proteomes" id="UP001276564"/>
    </source>
</evidence>
<dbReference type="Proteomes" id="UP001276564">
    <property type="component" value="Unassembled WGS sequence"/>
</dbReference>
<proteinExistence type="predicted"/>
<reference evidence="1 2" key="1">
    <citation type="submission" date="2023-08" db="EMBL/GenBank/DDBJ databases">
        <title>Implementing the SeqCode for naming new Mesorhizobium species isolated from Vachellia karroo root nodules.</title>
        <authorList>
            <person name="Van Lill M."/>
        </authorList>
    </citation>
    <scope>NUCLEOTIDE SEQUENCE [LARGE SCALE GENOMIC DNA]</scope>
    <source>
        <strain evidence="1 2">VK4B</strain>
    </source>
</reference>
<gene>
    <name evidence="1" type="ORF">RFM23_22450</name>
</gene>
<organism evidence="1 2">
    <name type="scientific">Mesorhizobium abyssinicae</name>
    <dbReference type="NCBI Taxonomy" id="1209958"/>
    <lineage>
        <taxon>Bacteria</taxon>
        <taxon>Pseudomonadati</taxon>
        <taxon>Pseudomonadota</taxon>
        <taxon>Alphaproteobacteria</taxon>
        <taxon>Hyphomicrobiales</taxon>
        <taxon>Phyllobacteriaceae</taxon>
        <taxon>Mesorhizobium</taxon>
    </lineage>
</organism>
<protein>
    <recommendedName>
        <fullName evidence="3">Type III secretion protein</fullName>
    </recommendedName>
</protein>